<reference evidence="7" key="1">
    <citation type="journal article" date="2019" name="Int. J. Syst. Evol. Microbiol.">
        <title>The Global Catalogue of Microorganisms (GCM) 10K type strain sequencing project: providing services to taxonomists for standard genome sequencing and annotation.</title>
        <authorList>
            <consortium name="The Broad Institute Genomics Platform"/>
            <consortium name="The Broad Institute Genome Sequencing Center for Infectious Disease"/>
            <person name="Wu L."/>
            <person name="Ma J."/>
        </authorList>
    </citation>
    <scope>NUCLEOTIDE SEQUENCE [LARGE SCALE GENOMIC DNA]</scope>
    <source>
        <strain evidence="7">JCM 13250</strain>
    </source>
</reference>
<keyword evidence="3" id="KW-0804">Transcription</keyword>
<dbReference type="PANTHER" id="PTHR30055:SF234">
    <property type="entry name" value="HTH-TYPE TRANSCRIPTIONAL REGULATOR BETI"/>
    <property type="match status" value="1"/>
</dbReference>
<dbReference type="EMBL" id="BAAALT010000076">
    <property type="protein sequence ID" value="GAA1804751.1"/>
    <property type="molecule type" value="Genomic_DNA"/>
</dbReference>
<feature type="domain" description="HTH tetR-type" evidence="5">
    <location>
        <begin position="20"/>
        <end position="80"/>
    </location>
</feature>
<evidence type="ECO:0000256" key="3">
    <source>
        <dbReference type="ARBA" id="ARBA00023163"/>
    </source>
</evidence>
<comment type="caution">
    <text evidence="6">The sequence shown here is derived from an EMBL/GenBank/DDBJ whole genome shotgun (WGS) entry which is preliminary data.</text>
</comment>
<dbReference type="Proteomes" id="UP001500218">
    <property type="component" value="Unassembled WGS sequence"/>
</dbReference>
<dbReference type="InterPro" id="IPR001647">
    <property type="entry name" value="HTH_TetR"/>
</dbReference>
<dbReference type="PRINTS" id="PR00455">
    <property type="entry name" value="HTHTETR"/>
</dbReference>
<keyword evidence="7" id="KW-1185">Reference proteome</keyword>
<dbReference type="Gene3D" id="1.10.10.60">
    <property type="entry name" value="Homeodomain-like"/>
    <property type="match status" value="1"/>
</dbReference>
<dbReference type="InterPro" id="IPR050109">
    <property type="entry name" value="HTH-type_TetR-like_transc_reg"/>
</dbReference>
<protein>
    <recommendedName>
        <fullName evidence="5">HTH tetR-type domain-containing protein</fullName>
    </recommendedName>
</protein>
<evidence type="ECO:0000256" key="1">
    <source>
        <dbReference type="ARBA" id="ARBA00023015"/>
    </source>
</evidence>
<organism evidence="6 7">
    <name type="scientific">Luedemannella flava</name>
    <dbReference type="NCBI Taxonomy" id="349316"/>
    <lineage>
        <taxon>Bacteria</taxon>
        <taxon>Bacillati</taxon>
        <taxon>Actinomycetota</taxon>
        <taxon>Actinomycetes</taxon>
        <taxon>Micromonosporales</taxon>
        <taxon>Micromonosporaceae</taxon>
        <taxon>Luedemannella</taxon>
    </lineage>
</organism>
<gene>
    <name evidence="6" type="ORF">GCM10009682_28040</name>
</gene>
<feature type="DNA-binding region" description="H-T-H motif" evidence="4">
    <location>
        <begin position="43"/>
        <end position="62"/>
    </location>
</feature>
<evidence type="ECO:0000256" key="4">
    <source>
        <dbReference type="PROSITE-ProRule" id="PRU00335"/>
    </source>
</evidence>
<dbReference type="InterPro" id="IPR009057">
    <property type="entry name" value="Homeodomain-like_sf"/>
</dbReference>
<evidence type="ECO:0000313" key="6">
    <source>
        <dbReference type="EMBL" id="GAA1804751.1"/>
    </source>
</evidence>
<dbReference type="Gene3D" id="1.10.357.10">
    <property type="entry name" value="Tetracycline Repressor, domain 2"/>
    <property type="match status" value="1"/>
</dbReference>
<evidence type="ECO:0000259" key="5">
    <source>
        <dbReference type="PROSITE" id="PS50977"/>
    </source>
</evidence>
<name>A0ABP4Y5Q8_9ACTN</name>
<keyword evidence="1" id="KW-0805">Transcription regulation</keyword>
<evidence type="ECO:0000313" key="7">
    <source>
        <dbReference type="Proteomes" id="UP001500218"/>
    </source>
</evidence>
<evidence type="ECO:0000256" key="2">
    <source>
        <dbReference type="ARBA" id="ARBA00023125"/>
    </source>
</evidence>
<dbReference type="Pfam" id="PF00440">
    <property type="entry name" value="TetR_N"/>
    <property type="match status" value="1"/>
</dbReference>
<sequence length="215" mass="23016">MLYGLAVPRLWNATVDEHRRTVHAAIMNATATLVAEHGLAAVTMSQIAQVVGIGRATLYKYFPDVEAILVAWHERQVTSHLQELTEAAEKANDPGERLRTMVRTYARLSSGDAADRHGPGHHADYAVPLHRATHVQHARHQVHALLADTIAVAATAGQARTDVPAPELAHFCLHALASAHDLRTHAARDRLVVVVLTALGTPPATNDAAPGTAGP</sequence>
<dbReference type="PROSITE" id="PS50977">
    <property type="entry name" value="HTH_TETR_2"/>
    <property type="match status" value="1"/>
</dbReference>
<dbReference type="SUPFAM" id="SSF46689">
    <property type="entry name" value="Homeodomain-like"/>
    <property type="match status" value="1"/>
</dbReference>
<accession>A0ABP4Y5Q8</accession>
<keyword evidence="2 4" id="KW-0238">DNA-binding</keyword>
<dbReference type="PANTHER" id="PTHR30055">
    <property type="entry name" value="HTH-TYPE TRANSCRIPTIONAL REGULATOR RUTR"/>
    <property type="match status" value="1"/>
</dbReference>
<proteinExistence type="predicted"/>